<comment type="caution">
    <text evidence="1">The sequence shown here is derived from an EMBL/GenBank/DDBJ whole genome shotgun (WGS) entry which is preliminary data.</text>
</comment>
<protein>
    <submittedName>
        <fullName evidence="1">Uncharacterized protein</fullName>
    </submittedName>
</protein>
<name>A0AAD6WQL1_9AGAR</name>
<evidence type="ECO:0000313" key="1">
    <source>
        <dbReference type="EMBL" id="KAJ7017304.1"/>
    </source>
</evidence>
<keyword evidence="2" id="KW-1185">Reference proteome</keyword>
<proteinExistence type="predicted"/>
<dbReference type="AlphaFoldDB" id="A0AAD6WQL1"/>
<accession>A0AAD6WQL1</accession>
<gene>
    <name evidence="1" type="ORF">C8F04DRAFT_1337088</name>
</gene>
<sequence>MSTLQLINDITTTMISSPDQSTTAGPWNPESWLLDLAVGRKSKEISAELVAKPIPGDESPSSEETLITQFEEVQQRHARLAEQEDGTNMFSTLMSEMSEDEKLATQTVDTSCLAYRVTVPPPMDESGPAYSLIVSGNDLMCAAMDMTTKIAHLVDSIQFAHLSKLYDRVEQHEQSMWVGGEPSEADARQYVRDTYAFLSRAQLMTCILEVPAEDFKKEVEEHNRDQD</sequence>
<organism evidence="1 2">
    <name type="scientific">Mycena alexandri</name>
    <dbReference type="NCBI Taxonomy" id="1745969"/>
    <lineage>
        <taxon>Eukaryota</taxon>
        <taxon>Fungi</taxon>
        <taxon>Dikarya</taxon>
        <taxon>Basidiomycota</taxon>
        <taxon>Agaricomycotina</taxon>
        <taxon>Agaricomycetes</taxon>
        <taxon>Agaricomycetidae</taxon>
        <taxon>Agaricales</taxon>
        <taxon>Marasmiineae</taxon>
        <taxon>Mycenaceae</taxon>
        <taxon>Mycena</taxon>
    </lineage>
</organism>
<dbReference type="EMBL" id="JARJCM010000418">
    <property type="protein sequence ID" value="KAJ7017304.1"/>
    <property type="molecule type" value="Genomic_DNA"/>
</dbReference>
<reference evidence="1" key="1">
    <citation type="submission" date="2023-03" db="EMBL/GenBank/DDBJ databases">
        <title>Massive genome expansion in bonnet fungi (Mycena s.s.) driven by repeated elements and novel gene families across ecological guilds.</title>
        <authorList>
            <consortium name="Lawrence Berkeley National Laboratory"/>
            <person name="Harder C.B."/>
            <person name="Miyauchi S."/>
            <person name="Viragh M."/>
            <person name="Kuo A."/>
            <person name="Thoen E."/>
            <person name="Andreopoulos B."/>
            <person name="Lu D."/>
            <person name="Skrede I."/>
            <person name="Drula E."/>
            <person name="Henrissat B."/>
            <person name="Morin E."/>
            <person name="Kohler A."/>
            <person name="Barry K."/>
            <person name="LaButti K."/>
            <person name="Morin E."/>
            <person name="Salamov A."/>
            <person name="Lipzen A."/>
            <person name="Mereny Z."/>
            <person name="Hegedus B."/>
            <person name="Baldrian P."/>
            <person name="Stursova M."/>
            <person name="Weitz H."/>
            <person name="Taylor A."/>
            <person name="Grigoriev I.V."/>
            <person name="Nagy L.G."/>
            <person name="Martin F."/>
            <person name="Kauserud H."/>
        </authorList>
    </citation>
    <scope>NUCLEOTIDE SEQUENCE</scope>
    <source>
        <strain evidence="1">CBHHK200</strain>
    </source>
</reference>
<dbReference type="Proteomes" id="UP001218188">
    <property type="component" value="Unassembled WGS sequence"/>
</dbReference>
<evidence type="ECO:0000313" key="2">
    <source>
        <dbReference type="Proteomes" id="UP001218188"/>
    </source>
</evidence>